<name>A0AAV7K2A1_9METZ</name>
<proteinExistence type="predicted"/>
<feature type="binding site" evidence="1">
    <location>
        <position position="167"/>
    </location>
    <ligand>
        <name>Zn(2+)</name>
        <dbReference type="ChEBI" id="CHEBI:29105"/>
    </ligand>
</feature>
<evidence type="ECO:0000313" key="3">
    <source>
        <dbReference type="Proteomes" id="UP001165289"/>
    </source>
</evidence>
<keyword evidence="1" id="KW-0862">Zinc</keyword>
<evidence type="ECO:0000313" key="2">
    <source>
        <dbReference type="EMBL" id="KAI6654386.1"/>
    </source>
</evidence>
<keyword evidence="3" id="KW-1185">Reference proteome</keyword>
<feature type="binding site" evidence="1">
    <location>
        <position position="88"/>
    </location>
    <ligand>
        <name>Zn(2+)</name>
        <dbReference type="ChEBI" id="CHEBI:29105"/>
    </ligand>
</feature>
<dbReference type="SUPFAM" id="SSF101152">
    <property type="entry name" value="Mob1/phocein"/>
    <property type="match status" value="1"/>
</dbReference>
<keyword evidence="1" id="KW-0479">Metal-binding</keyword>
<reference evidence="2 3" key="1">
    <citation type="journal article" date="2023" name="BMC Biol.">
        <title>The compact genome of the sponge Oopsacas minuta (Hexactinellida) is lacking key metazoan core genes.</title>
        <authorList>
            <person name="Santini S."/>
            <person name="Schenkelaars Q."/>
            <person name="Jourda C."/>
            <person name="Duchesne M."/>
            <person name="Belahbib H."/>
            <person name="Rocher C."/>
            <person name="Selva M."/>
            <person name="Riesgo A."/>
            <person name="Vervoort M."/>
            <person name="Leys S.P."/>
            <person name="Kodjabachian L."/>
            <person name="Le Bivic A."/>
            <person name="Borchiellini C."/>
            <person name="Claverie J.M."/>
            <person name="Renard E."/>
        </authorList>
    </citation>
    <scope>NUCLEOTIDE SEQUENCE [LARGE SCALE GENOMIC DNA]</scope>
    <source>
        <strain evidence="2">SPO-2</strain>
    </source>
</reference>
<dbReference type="Gene3D" id="1.20.140.30">
    <property type="entry name" value="MOB kinase activator"/>
    <property type="match status" value="1"/>
</dbReference>
<organism evidence="2 3">
    <name type="scientific">Oopsacas minuta</name>
    <dbReference type="NCBI Taxonomy" id="111878"/>
    <lineage>
        <taxon>Eukaryota</taxon>
        <taxon>Metazoa</taxon>
        <taxon>Porifera</taxon>
        <taxon>Hexactinellida</taxon>
        <taxon>Hexasterophora</taxon>
        <taxon>Lyssacinosida</taxon>
        <taxon>Leucopsacidae</taxon>
        <taxon>Oopsacas</taxon>
    </lineage>
</organism>
<comment type="caution">
    <text evidence="2">The sequence shown here is derived from an EMBL/GenBank/DDBJ whole genome shotgun (WGS) entry which is preliminary data.</text>
</comment>
<accession>A0AAV7K2A1</accession>
<dbReference type="Pfam" id="PF03637">
    <property type="entry name" value="Mob1_phocein"/>
    <property type="match status" value="1"/>
</dbReference>
<dbReference type="AlphaFoldDB" id="A0AAV7K2A1"/>
<dbReference type="InterPro" id="IPR036703">
    <property type="entry name" value="MOB_kinase_act_sf"/>
</dbReference>
<dbReference type="SMART" id="SM01388">
    <property type="entry name" value="Mob1_phocein"/>
    <property type="match status" value="1"/>
</dbReference>
<dbReference type="EMBL" id="JAKMXF010000222">
    <property type="protein sequence ID" value="KAI6654386.1"/>
    <property type="molecule type" value="Genomic_DNA"/>
</dbReference>
<evidence type="ECO:0000256" key="1">
    <source>
        <dbReference type="PIRSR" id="PIRSR605301-1"/>
    </source>
</evidence>
<feature type="binding site" evidence="1">
    <location>
        <position position="83"/>
    </location>
    <ligand>
        <name>Zn(2+)</name>
        <dbReference type="ChEBI" id="CHEBI:29105"/>
    </ligand>
</feature>
<dbReference type="Proteomes" id="UP001165289">
    <property type="component" value="Unassembled WGS sequence"/>
</dbReference>
<gene>
    <name evidence="2" type="ORF">LOD99_783</name>
</gene>
<dbReference type="PANTHER" id="PTHR22599">
    <property type="entry name" value="MPS ONE BINDER KINASE ACTIVATOR-LIKE MOB"/>
    <property type="match status" value="1"/>
</dbReference>
<sequence>MTESRSVTKLHSNDTLSSVEISLEGKILPPYVDENSLMRNIEGDLYGMCLIFPGTSVNEWLATNTLGFFTLVDLIAASIMEYCTIDMCPEMTAGDTQYYWIDEKNKKQKLPAPNHINLAMSYIQTQLQDRKIFPTKFGHEFSPDFIHVIKRMYRHMLQTIAHLYYHHFQILKELSLHCYLNSLLLHFAYFTKHFELLEIQDLEPLSDLIELLFKIDRNDSAGKKAE</sequence>
<protein>
    <submittedName>
        <fullName evidence="2">HCCA2 protein</fullName>
    </submittedName>
</protein>
<feature type="binding site" evidence="1">
    <location>
        <position position="162"/>
    </location>
    <ligand>
        <name>Zn(2+)</name>
        <dbReference type="ChEBI" id="CHEBI:29105"/>
    </ligand>
</feature>
<dbReference type="InterPro" id="IPR005301">
    <property type="entry name" value="MOB_kinase_act_fam"/>
</dbReference>